<protein>
    <submittedName>
        <fullName evidence="3">Succinoglycan biosynthesis protein exov</fullName>
    </submittedName>
</protein>
<dbReference type="InterPro" id="IPR007345">
    <property type="entry name" value="Polysacch_pyruvyl_Trfase"/>
</dbReference>
<geneLocation type="plasmid" evidence="3 4">
    <name>unnamed5</name>
</geneLocation>
<organism evidence="3 4">
    <name type="scientific">Alloyangia pacifica</name>
    <dbReference type="NCBI Taxonomy" id="311180"/>
    <lineage>
        <taxon>Bacteria</taxon>
        <taxon>Pseudomonadati</taxon>
        <taxon>Pseudomonadota</taxon>
        <taxon>Alphaproteobacteria</taxon>
        <taxon>Rhodobacterales</taxon>
        <taxon>Roseobacteraceae</taxon>
        <taxon>Alloyangia</taxon>
    </lineage>
</organism>
<evidence type="ECO:0000313" key="3">
    <source>
        <dbReference type="EMBL" id="AWI86796.1"/>
    </source>
</evidence>
<dbReference type="AlphaFoldDB" id="A0A2U8HPC3"/>
<evidence type="ECO:0000259" key="2">
    <source>
        <dbReference type="Pfam" id="PF04230"/>
    </source>
</evidence>
<reference evidence="3 4" key="1">
    <citation type="submission" date="2017-06" db="EMBL/GenBank/DDBJ databases">
        <title>Yangia sp. YSBP01 complete genome sequence.</title>
        <authorList>
            <person name="Woo J.-H."/>
            <person name="Kim H.-S."/>
        </authorList>
    </citation>
    <scope>NUCLEOTIDE SEQUENCE [LARGE SCALE GENOMIC DNA]</scope>
    <source>
        <strain evidence="3 4">YSBP01</strain>
        <plasmid evidence="3 4">unnamed5</plasmid>
    </source>
</reference>
<evidence type="ECO:0000256" key="1">
    <source>
        <dbReference type="SAM" id="MobiDB-lite"/>
    </source>
</evidence>
<dbReference type="Proteomes" id="UP000244915">
    <property type="component" value="Plasmid unnamed5"/>
</dbReference>
<keyword evidence="3" id="KW-0614">Plasmid</keyword>
<proteinExistence type="predicted"/>
<feature type="region of interest" description="Disordered" evidence="1">
    <location>
        <begin position="1"/>
        <end position="21"/>
    </location>
</feature>
<dbReference type="EMBL" id="CP022195">
    <property type="protein sequence ID" value="AWI86796.1"/>
    <property type="molecule type" value="Genomic_DNA"/>
</dbReference>
<dbReference type="KEGG" id="ypac:CEW88_23790"/>
<gene>
    <name evidence="3" type="ORF">CEW88_23790</name>
</gene>
<accession>A0A2U8HPC3</accession>
<evidence type="ECO:0000313" key="4">
    <source>
        <dbReference type="Proteomes" id="UP000244915"/>
    </source>
</evidence>
<dbReference type="Pfam" id="PF04230">
    <property type="entry name" value="PS_pyruv_trans"/>
    <property type="match status" value="1"/>
</dbReference>
<sequence length="368" mass="40169">MGLSLRPATGPTCLRPAPRGAEPSLVRQKLNQNSLVPGLIARRPEVGAVWCSGLRPSDNGDCVLELFYFRHPAGNFGDDLNAWIWDALLPGWNSWTTAATLIGVGTILNTELPLPEGRKLVVGSGTGYGRIPDVSDRAQWDLRALRGPLSAERLGVPRDIGIVDPAMMLPRLPEFADIPRSGTQPLFVPHLSGATRHDWPRVCRRAGLRYVSPCGEARAVIEEIARAPLVLAESLHAAIIADAFRTPWIAVSVSNLINRDKWADWAASLGIALEFHELFPEFTRLRRALRPTPAPAGTAPAAAPGAPPRSRARRAKLALRLRAERPLIARRLRKAATASPTLSDPATLRQRQESYQAVLDGVIRDYRG</sequence>
<name>A0A2U8HPC3_9RHOB</name>
<feature type="domain" description="Polysaccharide pyruvyl transferase" evidence="2">
    <location>
        <begin position="139"/>
        <end position="255"/>
    </location>
</feature>